<dbReference type="EMBL" id="MN740969">
    <property type="protein sequence ID" value="QHU20549.1"/>
    <property type="molecule type" value="Genomic_DNA"/>
</dbReference>
<dbReference type="AlphaFoldDB" id="A0A6C0KSG7"/>
<accession>A0A6C0KSG7</accession>
<sequence>MNNQEEYYKEKANQYRKEAFSGQAQDLQAYDMSVYFEAQYKRIRIENLKKRHNFLWNYVYGPQAEAQDIDGMIEIEEIEEEIKALRNPDGHPSESFPPSNQ</sequence>
<name>A0A6C0KSG7_9ZZZZ</name>
<organism evidence="1">
    <name type="scientific">viral metagenome</name>
    <dbReference type="NCBI Taxonomy" id="1070528"/>
    <lineage>
        <taxon>unclassified sequences</taxon>
        <taxon>metagenomes</taxon>
        <taxon>organismal metagenomes</taxon>
    </lineage>
</organism>
<evidence type="ECO:0000313" key="1">
    <source>
        <dbReference type="EMBL" id="QHU20549.1"/>
    </source>
</evidence>
<proteinExistence type="predicted"/>
<reference evidence="1" key="1">
    <citation type="journal article" date="2020" name="Nature">
        <title>Giant virus diversity and host interactions through global metagenomics.</title>
        <authorList>
            <person name="Schulz F."/>
            <person name="Roux S."/>
            <person name="Paez-Espino D."/>
            <person name="Jungbluth S."/>
            <person name="Walsh D.A."/>
            <person name="Denef V.J."/>
            <person name="McMahon K.D."/>
            <person name="Konstantinidis K.T."/>
            <person name="Eloe-Fadrosh E.A."/>
            <person name="Kyrpides N.C."/>
            <person name="Woyke T."/>
        </authorList>
    </citation>
    <scope>NUCLEOTIDE SEQUENCE</scope>
    <source>
        <strain evidence="1">GVMAG-S-3300013093-109</strain>
    </source>
</reference>
<protein>
    <submittedName>
        <fullName evidence="1">Uncharacterized protein</fullName>
    </submittedName>
</protein>